<sequence>MKNSRVTLLSSTILLTFIPTFVQAETVTVPHIFSPGTPSIAAEVNENFFVLQNSINELIQQNNGNLQIPFRISADVKGPNIADSANGDEADPYLPEHHVAIFENTRSTTNENDSIRVNTGGVAVILHSDGQDDLTDDPDVNDYVLNTINRNDHFATFYRANRDGVNIIVGRIEGESVWDLGAYLQKAADLATEFPINEWVGIKFNDPEEWIKFTPPYLDLSNFSEPYISGGNLPSLTIRNFVPPRFTNGSLPSLSFGSFNQPTLTGGRPPSLRHDGFDAPSFNFSSGHLNGNCEGNEGSDPTQVCIDLGLFEIDFGFPDLSIDWGDLDVPFLGFQLDQGSLPNFNIGTLGSNSAINNWIKLYRGTLPTFNAGSLQNFPDLINFSKGALPTLHLGSLDPQNFINDFKLNPGGISFEKAPIEFFDINGGNNGNSLGERLVEQAGPMAGQVFRQLANPIEALVSQAMLVATGSGVSYESGAGDYAEWMERIDPEEQLSPGEVVGVFAGKISKKTEGADHLMVVSLKPIVLGNMPDEDVRDRYNKIAFMGQTPAFVRGYVQKGDFILPSGKGDGLGRAVNPELITITDLPLVIGVAWSESNNIAGISPINLAVGLRPAESAKVFVKQQQELHDVVAENRVMKQQMAELLAQNNLLQQEMAKTQELVSGLELMEKKLAQLAFIYDSQKNTNNLAFNNDE</sequence>
<feature type="chain" id="PRO_5045278861" evidence="2">
    <location>
        <begin position="25"/>
        <end position="694"/>
    </location>
</feature>
<comment type="caution">
    <text evidence="3">The sequence shown here is derived from an EMBL/GenBank/DDBJ whole genome shotgun (WGS) entry which is preliminary data.</text>
</comment>
<dbReference type="EMBL" id="BAAAFD010000005">
    <property type="protein sequence ID" value="GAA0856769.1"/>
    <property type="molecule type" value="Genomic_DNA"/>
</dbReference>
<reference evidence="4" key="1">
    <citation type="journal article" date="2019" name="Int. J. Syst. Evol. Microbiol.">
        <title>The Global Catalogue of Microorganisms (GCM) 10K type strain sequencing project: providing services to taxonomists for standard genome sequencing and annotation.</title>
        <authorList>
            <consortium name="The Broad Institute Genomics Platform"/>
            <consortium name="The Broad Institute Genome Sequencing Center for Infectious Disease"/>
            <person name="Wu L."/>
            <person name="Ma J."/>
        </authorList>
    </citation>
    <scope>NUCLEOTIDE SEQUENCE [LARGE SCALE GENOMIC DNA]</scope>
    <source>
        <strain evidence="4">JCM 15896</strain>
    </source>
</reference>
<evidence type="ECO:0000313" key="3">
    <source>
        <dbReference type="EMBL" id="GAA0856769.1"/>
    </source>
</evidence>
<keyword evidence="4" id="KW-1185">Reference proteome</keyword>
<organism evidence="3 4">
    <name type="scientific">Aliiglaciecola litoralis</name>
    <dbReference type="NCBI Taxonomy" id="582857"/>
    <lineage>
        <taxon>Bacteria</taxon>
        <taxon>Pseudomonadati</taxon>
        <taxon>Pseudomonadota</taxon>
        <taxon>Gammaproteobacteria</taxon>
        <taxon>Alteromonadales</taxon>
        <taxon>Alteromonadaceae</taxon>
        <taxon>Aliiglaciecola</taxon>
    </lineage>
</organism>
<keyword evidence="1" id="KW-0175">Coiled coil</keyword>
<keyword evidence="2" id="KW-0732">Signal</keyword>
<proteinExistence type="predicted"/>
<evidence type="ECO:0000256" key="2">
    <source>
        <dbReference type="SAM" id="SignalP"/>
    </source>
</evidence>
<evidence type="ECO:0000313" key="4">
    <source>
        <dbReference type="Proteomes" id="UP001500359"/>
    </source>
</evidence>
<dbReference type="Proteomes" id="UP001500359">
    <property type="component" value="Unassembled WGS sequence"/>
</dbReference>
<accession>A0ABP3WYQ9</accession>
<evidence type="ECO:0000256" key="1">
    <source>
        <dbReference type="SAM" id="Coils"/>
    </source>
</evidence>
<name>A0ABP3WYQ9_9ALTE</name>
<feature type="coiled-coil region" evidence="1">
    <location>
        <begin position="634"/>
        <end position="661"/>
    </location>
</feature>
<dbReference type="RefSeq" id="WP_343859411.1">
    <property type="nucleotide sequence ID" value="NZ_BAAAFD010000005.1"/>
</dbReference>
<feature type="signal peptide" evidence="2">
    <location>
        <begin position="1"/>
        <end position="24"/>
    </location>
</feature>
<dbReference type="Gene3D" id="2.40.300.10">
    <property type="entry name" value="Head decoration protein D"/>
    <property type="match status" value="1"/>
</dbReference>
<gene>
    <name evidence="3" type="ORF">GCM10009114_19940</name>
</gene>
<protein>
    <submittedName>
        <fullName evidence="3">Uncharacterized protein</fullName>
    </submittedName>
</protein>